<dbReference type="EMBL" id="SNXS01000004">
    <property type="protein sequence ID" value="TDP64246.1"/>
    <property type="molecule type" value="Genomic_DNA"/>
</dbReference>
<dbReference type="InParanoid" id="A0A4R6QKG9"/>
<feature type="transmembrane region" description="Helical" evidence="7">
    <location>
        <begin position="64"/>
        <end position="86"/>
    </location>
</feature>
<accession>A0A4R6QKG9</accession>
<dbReference type="PANTHER" id="PTHR33452">
    <property type="entry name" value="OXIDOREDUCTASE CATD-RELATED"/>
    <property type="match status" value="1"/>
</dbReference>
<sequence>MTQPLQALNRLWAPIARLFDALAPLADLAMRVYLAKVFFLSGLTKIRDWDSTIGLFTDEYQVPLLPPALAALGGTGGELVLPVLLLLGLATRFSAAGLSVLNVVAVLSYYHVLKDAPAALEQHLVWGLMLAVMMVTRPSVLTLDHWWAKRLA</sequence>
<protein>
    <submittedName>
        <fullName evidence="8">Putative oxidoreductase</fullName>
    </submittedName>
</protein>
<dbReference type="InterPro" id="IPR032808">
    <property type="entry name" value="DoxX"/>
</dbReference>
<organism evidence="8 9">
    <name type="scientific">Roseateles toxinivorans</name>
    <dbReference type="NCBI Taxonomy" id="270368"/>
    <lineage>
        <taxon>Bacteria</taxon>
        <taxon>Pseudomonadati</taxon>
        <taxon>Pseudomonadota</taxon>
        <taxon>Betaproteobacteria</taxon>
        <taxon>Burkholderiales</taxon>
        <taxon>Sphaerotilaceae</taxon>
        <taxon>Roseateles</taxon>
    </lineage>
</organism>
<keyword evidence="6 7" id="KW-0472">Membrane</keyword>
<evidence type="ECO:0000256" key="6">
    <source>
        <dbReference type="ARBA" id="ARBA00023136"/>
    </source>
</evidence>
<feature type="transmembrane region" description="Helical" evidence="7">
    <location>
        <begin position="124"/>
        <end position="143"/>
    </location>
</feature>
<evidence type="ECO:0000256" key="5">
    <source>
        <dbReference type="ARBA" id="ARBA00022989"/>
    </source>
</evidence>
<evidence type="ECO:0000256" key="7">
    <source>
        <dbReference type="SAM" id="Phobius"/>
    </source>
</evidence>
<dbReference type="GO" id="GO:0005886">
    <property type="term" value="C:plasma membrane"/>
    <property type="evidence" value="ECO:0007669"/>
    <property type="project" value="UniProtKB-SubCell"/>
</dbReference>
<keyword evidence="3" id="KW-1003">Cell membrane</keyword>
<proteinExistence type="inferred from homology"/>
<evidence type="ECO:0000256" key="1">
    <source>
        <dbReference type="ARBA" id="ARBA00004651"/>
    </source>
</evidence>
<feature type="transmembrane region" description="Helical" evidence="7">
    <location>
        <begin position="21"/>
        <end position="44"/>
    </location>
</feature>
<dbReference type="AlphaFoldDB" id="A0A4R6QKG9"/>
<feature type="transmembrane region" description="Helical" evidence="7">
    <location>
        <begin position="93"/>
        <end position="112"/>
    </location>
</feature>
<dbReference type="Proteomes" id="UP000295361">
    <property type="component" value="Unassembled WGS sequence"/>
</dbReference>
<evidence type="ECO:0000313" key="9">
    <source>
        <dbReference type="Proteomes" id="UP000295361"/>
    </source>
</evidence>
<keyword evidence="9" id="KW-1185">Reference proteome</keyword>
<comment type="caution">
    <text evidence="8">The sequence shown here is derived from an EMBL/GenBank/DDBJ whole genome shotgun (WGS) entry which is preliminary data.</text>
</comment>
<dbReference type="RefSeq" id="WP_133702067.1">
    <property type="nucleotide sequence ID" value="NZ_SNXS01000004.1"/>
</dbReference>
<comment type="subcellular location">
    <subcellularLocation>
        <location evidence="1">Cell membrane</location>
        <topology evidence="1">Multi-pass membrane protein</topology>
    </subcellularLocation>
</comment>
<evidence type="ECO:0000256" key="4">
    <source>
        <dbReference type="ARBA" id="ARBA00022692"/>
    </source>
</evidence>
<evidence type="ECO:0000256" key="2">
    <source>
        <dbReference type="ARBA" id="ARBA00006679"/>
    </source>
</evidence>
<keyword evidence="4 7" id="KW-0812">Transmembrane</keyword>
<evidence type="ECO:0000313" key="8">
    <source>
        <dbReference type="EMBL" id="TDP64246.1"/>
    </source>
</evidence>
<gene>
    <name evidence="8" type="ORF">DES47_104535</name>
</gene>
<evidence type="ECO:0000256" key="3">
    <source>
        <dbReference type="ARBA" id="ARBA00022475"/>
    </source>
</evidence>
<dbReference type="Pfam" id="PF07681">
    <property type="entry name" value="DoxX"/>
    <property type="match status" value="1"/>
</dbReference>
<reference evidence="8 9" key="1">
    <citation type="submission" date="2019-03" db="EMBL/GenBank/DDBJ databases">
        <title>Genomic Encyclopedia of Type Strains, Phase IV (KMG-IV): sequencing the most valuable type-strain genomes for metagenomic binning, comparative biology and taxonomic classification.</title>
        <authorList>
            <person name="Goeker M."/>
        </authorList>
    </citation>
    <scope>NUCLEOTIDE SEQUENCE [LARGE SCALE GENOMIC DNA]</scope>
    <source>
        <strain evidence="8 9">DSM 16998</strain>
    </source>
</reference>
<dbReference type="InterPro" id="IPR051907">
    <property type="entry name" value="DoxX-like_oxidoreductase"/>
</dbReference>
<dbReference type="PANTHER" id="PTHR33452:SF1">
    <property type="entry name" value="INNER MEMBRANE PROTEIN YPHA-RELATED"/>
    <property type="match status" value="1"/>
</dbReference>
<comment type="similarity">
    <text evidence="2">Belongs to the DoxX family.</text>
</comment>
<name>A0A4R6QKG9_9BURK</name>
<dbReference type="OrthoDB" id="121744at2"/>
<keyword evidence="5 7" id="KW-1133">Transmembrane helix</keyword>